<accession>A0A6G1JEZ4</accession>
<dbReference type="AlphaFoldDB" id="A0A6G1JEZ4"/>
<protein>
    <submittedName>
        <fullName evidence="2">Uncharacterized protein</fullName>
    </submittedName>
</protein>
<name>A0A6G1JEZ4_9PLEO</name>
<organism evidence="2 3">
    <name type="scientific">Lentithecium fluviatile CBS 122367</name>
    <dbReference type="NCBI Taxonomy" id="1168545"/>
    <lineage>
        <taxon>Eukaryota</taxon>
        <taxon>Fungi</taxon>
        <taxon>Dikarya</taxon>
        <taxon>Ascomycota</taxon>
        <taxon>Pezizomycotina</taxon>
        <taxon>Dothideomycetes</taxon>
        <taxon>Pleosporomycetidae</taxon>
        <taxon>Pleosporales</taxon>
        <taxon>Massarineae</taxon>
        <taxon>Lentitheciaceae</taxon>
        <taxon>Lentithecium</taxon>
    </lineage>
</organism>
<feature type="chain" id="PRO_5026243950" evidence="1">
    <location>
        <begin position="20"/>
        <end position="78"/>
    </location>
</feature>
<dbReference type="EMBL" id="MU005573">
    <property type="protein sequence ID" value="KAF2688811.1"/>
    <property type="molecule type" value="Genomic_DNA"/>
</dbReference>
<gene>
    <name evidence="2" type="ORF">K458DRAFT_414505</name>
</gene>
<sequence>MKLPTASILFLGSVVRSSAHPHPNTQTQQTPSSTTVDFALLDKPMHTTALMAGDAWRLTMEANAAARTRSEAREQLEL</sequence>
<dbReference type="Proteomes" id="UP000799291">
    <property type="component" value="Unassembled WGS sequence"/>
</dbReference>
<reference evidence="2" key="1">
    <citation type="journal article" date="2020" name="Stud. Mycol.">
        <title>101 Dothideomycetes genomes: a test case for predicting lifestyles and emergence of pathogens.</title>
        <authorList>
            <person name="Haridas S."/>
            <person name="Albert R."/>
            <person name="Binder M."/>
            <person name="Bloem J."/>
            <person name="Labutti K."/>
            <person name="Salamov A."/>
            <person name="Andreopoulos B."/>
            <person name="Baker S."/>
            <person name="Barry K."/>
            <person name="Bills G."/>
            <person name="Bluhm B."/>
            <person name="Cannon C."/>
            <person name="Castanera R."/>
            <person name="Culley D."/>
            <person name="Daum C."/>
            <person name="Ezra D."/>
            <person name="Gonzalez J."/>
            <person name="Henrissat B."/>
            <person name="Kuo A."/>
            <person name="Liang C."/>
            <person name="Lipzen A."/>
            <person name="Lutzoni F."/>
            <person name="Magnuson J."/>
            <person name="Mondo S."/>
            <person name="Nolan M."/>
            <person name="Ohm R."/>
            <person name="Pangilinan J."/>
            <person name="Park H.-J."/>
            <person name="Ramirez L."/>
            <person name="Alfaro M."/>
            <person name="Sun H."/>
            <person name="Tritt A."/>
            <person name="Yoshinaga Y."/>
            <person name="Zwiers L.-H."/>
            <person name="Turgeon B."/>
            <person name="Goodwin S."/>
            <person name="Spatafora J."/>
            <person name="Crous P."/>
            <person name="Grigoriev I."/>
        </authorList>
    </citation>
    <scope>NUCLEOTIDE SEQUENCE</scope>
    <source>
        <strain evidence="2">CBS 122367</strain>
    </source>
</reference>
<keyword evidence="1" id="KW-0732">Signal</keyword>
<proteinExistence type="predicted"/>
<keyword evidence="3" id="KW-1185">Reference proteome</keyword>
<dbReference type="OrthoDB" id="3798402at2759"/>
<feature type="signal peptide" evidence="1">
    <location>
        <begin position="1"/>
        <end position="19"/>
    </location>
</feature>
<evidence type="ECO:0000313" key="2">
    <source>
        <dbReference type="EMBL" id="KAF2688811.1"/>
    </source>
</evidence>
<evidence type="ECO:0000313" key="3">
    <source>
        <dbReference type="Proteomes" id="UP000799291"/>
    </source>
</evidence>
<evidence type="ECO:0000256" key="1">
    <source>
        <dbReference type="SAM" id="SignalP"/>
    </source>
</evidence>